<sequence length="534" mass="61047">MKRDKPLSKKTKRDKFPLESGRDDEPARKSAVKGEDNKKSNEQIATKNAPSDDEGHRKSAKKPKHKEKHLQEAPTKLENKEQGRRQNNQKIRKGHVSNVERSNNSNSEENDLTDECEEVNHGNDQIEEERALKSEEGPVKRERTRRHSLRECLHLHKAQAEVVRSIGFISFLKVDLKQIPGKFSKWLKFPVLAFDVYATLGVPLMGREIMEITKSSMGEEYDEVDAVWLKEWKLQKNSPEVTRISEFIPAEKDGGESFKRNLIIYLFILDKLITSVRHYKEKTKQQPLCSIISPKLPLHKPDGEAQIPGDTLVLDVSIIVKKEDHRWHLVLDQPNSIMKKDDSIPSYCLRLGLSQLDSQSLVPQTTSMPDPSTSRVNREISIKKSAENKLKEGDKPSSKKGEVRKQSIKIEKSTLQQTTSSKRQPKNLPLSYCSLYVIKLTKLDSELSQDELAISEYVFGKVDDVDDSKETLKVSSFKKRYQDFKMVMDKEFERCPWIKVKQVNLGMATVAAIMIARPLPNPRQQAIVYAIAVA</sequence>
<evidence type="ECO:0000256" key="1">
    <source>
        <dbReference type="SAM" id="MobiDB-lite"/>
    </source>
</evidence>
<proteinExistence type="predicted"/>
<feature type="compositionally biased region" description="Basic and acidic residues" evidence="1">
    <location>
        <begin position="14"/>
        <end position="41"/>
    </location>
</feature>
<protein>
    <submittedName>
        <fullName evidence="2">Uncharacterized protein</fullName>
    </submittedName>
</protein>
<feature type="compositionally biased region" description="Basic and acidic residues" evidence="1">
    <location>
        <begin position="128"/>
        <end position="141"/>
    </location>
</feature>
<dbReference type="AlphaFoldDB" id="A0A9Q1JUU1"/>
<feature type="compositionally biased region" description="Basic and acidic residues" evidence="1">
    <location>
        <begin position="376"/>
        <end position="412"/>
    </location>
</feature>
<feature type="compositionally biased region" description="Low complexity" evidence="1">
    <location>
        <begin position="96"/>
        <end position="107"/>
    </location>
</feature>
<dbReference type="Proteomes" id="UP001153076">
    <property type="component" value="Unassembled WGS sequence"/>
</dbReference>
<organism evidence="2 3">
    <name type="scientific">Carnegiea gigantea</name>
    <dbReference type="NCBI Taxonomy" id="171969"/>
    <lineage>
        <taxon>Eukaryota</taxon>
        <taxon>Viridiplantae</taxon>
        <taxon>Streptophyta</taxon>
        <taxon>Embryophyta</taxon>
        <taxon>Tracheophyta</taxon>
        <taxon>Spermatophyta</taxon>
        <taxon>Magnoliopsida</taxon>
        <taxon>eudicotyledons</taxon>
        <taxon>Gunneridae</taxon>
        <taxon>Pentapetalae</taxon>
        <taxon>Caryophyllales</taxon>
        <taxon>Cactineae</taxon>
        <taxon>Cactaceae</taxon>
        <taxon>Cactoideae</taxon>
        <taxon>Echinocereeae</taxon>
        <taxon>Carnegiea</taxon>
    </lineage>
</organism>
<name>A0A9Q1JUU1_9CARY</name>
<feature type="region of interest" description="Disordered" evidence="1">
    <location>
        <begin position="1"/>
        <end position="144"/>
    </location>
</feature>
<keyword evidence="3" id="KW-1185">Reference proteome</keyword>
<accession>A0A9Q1JUU1</accession>
<gene>
    <name evidence="2" type="ORF">Cgig2_024123</name>
</gene>
<feature type="compositionally biased region" description="Acidic residues" evidence="1">
    <location>
        <begin position="108"/>
        <end position="117"/>
    </location>
</feature>
<feature type="compositionally biased region" description="Basic residues" evidence="1">
    <location>
        <begin position="58"/>
        <end position="68"/>
    </location>
</feature>
<reference evidence="2" key="1">
    <citation type="submission" date="2022-04" db="EMBL/GenBank/DDBJ databases">
        <title>Carnegiea gigantea Genome sequencing and assembly v2.</title>
        <authorList>
            <person name="Copetti D."/>
            <person name="Sanderson M.J."/>
            <person name="Burquez A."/>
            <person name="Wojciechowski M.F."/>
        </authorList>
    </citation>
    <scope>NUCLEOTIDE SEQUENCE</scope>
    <source>
        <strain evidence="2">SGP5-SGP5p</strain>
        <tissue evidence="2">Aerial part</tissue>
    </source>
</reference>
<dbReference type="EMBL" id="JAKOGI010000674">
    <property type="protein sequence ID" value="KAJ8431651.1"/>
    <property type="molecule type" value="Genomic_DNA"/>
</dbReference>
<feature type="compositionally biased region" description="Polar residues" evidence="1">
    <location>
        <begin position="360"/>
        <end position="375"/>
    </location>
</feature>
<evidence type="ECO:0000313" key="3">
    <source>
        <dbReference type="Proteomes" id="UP001153076"/>
    </source>
</evidence>
<feature type="compositionally biased region" description="Basic and acidic residues" evidence="1">
    <location>
        <begin position="69"/>
        <end position="84"/>
    </location>
</feature>
<evidence type="ECO:0000313" key="2">
    <source>
        <dbReference type="EMBL" id="KAJ8431651.1"/>
    </source>
</evidence>
<comment type="caution">
    <text evidence="2">The sequence shown here is derived from an EMBL/GenBank/DDBJ whole genome shotgun (WGS) entry which is preliminary data.</text>
</comment>
<feature type="region of interest" description="Disordered" evidence="1">
    <location>
        <begin position="360"/>
        <end position="424"/>
    </location>
</feature>
<feature type="compositionally biased region" description="Polar residues" evidence="1">
    <location>
        <begin position="413"/>
        <end position="422"/>
    </location>
</feature>